<feature type="transmembrane region" description="Helical" evidence="1">
    <location>
        <begin position="55"/>
        <end position="75"/>
    </location>
</feature>
<name>A0A831U0X2_GEOME</name>
<accession>A0A831U0X2</accession>
<evidence type="ECO:0008006" key="3">
    <source>
        <dbReference type="Google" id="ProtNLM"/>
    </source>
</evidence>
<evidence type="ECO:0000313" key="2">
    <source>
        <dbReference type="EMBL" id="HEN43186.1"/>
    </source>
</evidence>
<gene>
    <name evidence="2" type="ORF">ENQ87_12600</name>
</gene>
<sequence>MNRSLKIVLLVLGVAVLWGVLAAINAGLIGLGVLLSVLALLEIATGEFRGNNRLVWLIIVLAALLFAFIGMGSVLAKSPEAPEGNPLYVLSAVISLLLPVTYFVVGRRQRVMPTK</sequence>
<dbReference type="AlphaFoldDB" id="A0A831U0X2"/>
<proteinExistence type="predicted"/>
<keyword evidence="1" id="KW-0472">Membrane</keyword>
<feature type="transmembrane region" description="Helical" evidence="1">
    <location>
        <begin position="87"/>
        <end position="105"/>
    </location>
</feature>
<comment type="caution">
    <text evidence="2">The sequence shown here is derived from an EMBL/GenBank/DDBJ whole genome shotgun (WGS) entry which is preliminary data.</text>
</comment>
<evidence type="ECO:0000256" key="1">
    <source>
        <dbReference type="SAM" id="Phobius"/>
    </source>
</evidence>
<dbReference type="EMBL" id="DSOV01000056">
    <property type="protein sequence ID" value="HEN43186.1"/>
    <property type="molecule type" value="Genomic_DNA"/>
</dbReference>
<reference evidence="2" key="1">
    <citation type="journal article" date="2020" name="mSystems">
        <title>Genome- and Community-Level Interaction Insights into Carbon Utilization and Element Cycling Functions of Hydrothermarchaeota in Hydrothermal Sediment.</title>
        <authorList>
            <person name="Zhou Z."/>
            <person name="Liu Y."/>
            <person name="Xu W."/>
            <person name="Pan J."/>
            <person name="Luo Z.H."/>
            <person name="Li M."/>
        </authorList>
    </citation>
    <scope>NUCLEOTIDE SEQUENCE [LARGE SCALE GENOMIC DNA]</scope>
    <source>
        <strain evidence="2">SpSt-349</strain>
    </source>
</reference>
<keyword evidence="1" id="KW-0812">Transmembrane</keyword>
<keyword evidence="1" id="KW-1133">Transmembrane helix</keyword>
<protein>
    <recommendedName>
        <fullName evidence="3">Transmembrane protein</fullName>
    </recommendedName>
</protein>
<organism evidence="2">
    <name type="scientific">Geobacter metallireducens</name>
    <dbReference type="NCBI Taxonomy" id="28232"/>
    <lineage>
        <taxon>Bacteria</taxon>
        <taxon>Pseudomonadati</taxon>
        <taxon>Thermodesulfobacteriota</taxon>
        <taxon>Desulfuromonadia</taxon>
        <taxon>Geobacterales</taxon>
        <taxon>Geobacteraceae</taxon>
        <taxon>Geobacter</taxon>
    </lineage>
</organism>